<keyword evidence="5" id="KW-0804">Transcription</keyword>
<evidence type="ECO:0000313" key="8">
    <source>
        <dbReference type="Proteomes" id="UP000235658"/>
    </source>
</evidence>
<dbReference type="SUPFAM" id="SSF53383">
    <property type="entry name" value="PLP-dependent transferases"/>
    <property type="match status" value="1"/>
</dbReference>
<accession>A0A2N6UKC9</accession>
<dbReference type="RefSeq" id="WP_102197361.1">
    <property type="nucleotide sequence ID" value="NZ_PNHP01000001.1"/>
</dbReference>
<dbReference type="SUPFAM" id="SSF46785">
    <property type="entry name" value="Winged helix' DNA-binding domain"/>
    <property type="match status" value="1"/>
</dbReference>
<dbReference type="GO" id="GO:0008483">
    <property type="term" value="F:transaminase activity"/>
    <property type="evidence" value="ECO:0007669"/>
    <property type="project" value="UniProtKB-KW"/>
</dbReference>
<evidence type="ECO:0000256" key="2">
    <source>
        <dbReference type="ARBA" id="ARBA00022898"/>
    </source>
</evidence>
<keyword evidence="7" id="KW-0032">Aminotransferase</keyword>
<dbReference type="InterPro" id="IPR000524">
    <property type="entry name" value="Tscrpt_reg_HTH_GntR"/>
</dbReference>
<evidence type="ECO:0000313" key="7">
    <source>
        <dbReference type="EMBL" id="PMC82255.1"/>
    </source>
</evidence>
<comment type="caution">
    <text evidence="7">The sequence shown here is derived from an EMBL/GenBank/DDBJ whole genome shotgun (WGS) entry which is preliminary data.</text>
</comment>
<dbReference type="InterPro" id="IPR036388">
    <property type="entry name" value="WH-like_DNA-bd_sf"/>
</dbReference>
<reference evidence="7 8" key="1">
    <citation type="submission" date="2017-09" db="EMBL/GenBank/DDBJ databases">
        <title>Bacterial strain isolated from the female urinary microbiota.</title>
        <authorList>
            <person name="Thomas-White K."/>
            <person name="Kumar N."/>
            <person name="Forster S."/>
            <person name="Putonti C."/>
            <person name="Lawley T."/>
            <person name="Wolfe A.J."/>
        </authorList>
    </citation>
    <scope>NUCLEOTIDE SEQUENCE [LARGE SCALE GENOMIC DNA]</scope>
    <source>
        <strain evidence="7 8">UMB0204</strain>
    </source>
</reference>
<keyword evidence="4" id="KW-0238">DNA-binding</keyword>
<evidence type="ECO:0000256" key="3">
    <source>
        <dbReference type="ARBA" id="ARBA00023015"/>
    </source>
</evidence>
<dbReference type="CDD" id="cd00609">
    <property type="entry name" value="AAT_like"/>
    <property type="match status" value="1"/>
</dbReference>
<evidence type="ECO:0000256" key="5">
    <source>
        <dbReference type="ARBA" id="ARBA00023163"/>
    </source>
</evidence>
<dbReference type="GeneID" id="84577667"/>
<dbReference type="AlphaFoldDB" id="A0A2N6UKC9"/>
<comment type="similarity">
    <text evidence="1">In the C-terminal section; belongs to the class-I pyridoxal-phosphate-dependent aminotransferase family.</text>
</comment>
<sequence length="465" mass="54714">MYLNLPKNKKFLYDKIYEIIKNKIIKGEIIEEEKLPSIRNLSKDINVSINTVKKVYYKLEEEGYIYVKDKSGFYCRKIDDLIILDKKNIEEKIDTSQDIKYDFSISGVDYENFPYKIMQKYMRESIDKNDIKILDKGSYKGYEPLRNAIKIYLKNSRNIETNSRNIIISSSTEHLFSIIKKLLTDQTLFAFENPGYAFGNKFYTYDLKNPIPLELDQEGVKIDKLVDLNALCLFVTPFYQFPMGTVMSIQRRIELLNWASLSKDRYVIEDDYDSEFKFTGYPTESLKAMDKNSDVIYFGNFSKLLAPSLRISYMILPDDLLEKYERNFKGLSNTVSTFVQKALANFIKSGEFEKHINRMKNIYFKKFKFIVRKLEEIEEISFPQKVDSLNLLIKIDESIDIIKFKKILNNKSLHLIDLNKFTYKKNGKENYFILGFANLSIEEIDQGIEIIKFALKNSKNNFLES</sequence>
<keyword evidence="3" id="KW-0805">Transcription regulation</keyword>
<dbReference type="PANTHER" id="PTHR46577:SF1">
    <property type="entry name" value="HTH-TYPE TRANSCRIPTIONAL REGULATORY PROTEIN GABR"/>
    <property type="match status" value="1"/>
</dbReference>
<dbReference type="Gene3D" id="1.10.10.10">
    <property type="entry name" value="Winged helix-like DNA-binding domain superfamily/Winged helix DNA-binding domain"/>
    <property type="match status" value="1"/>
</dbReference>
<dbReference type="InterPro" id="IPR051446">
    <property type="entry name" value="HTH_trans_reg/aminotransferase"/>
</dbReference>
<evidence type="ECO:0000259" key="6">
    <source>
        <dbReference type="PROSITE" id="PS50949"/>
    </source>
</evidence>
<dbReference type="PROSITE" id="PS50949">
    <property type="entry name" value="HTH_GNTR"/>
    <property type="match status" value="1"/>
</dbReference>
<keyword evidence="2" id="KW-0663">Pyridoxal phosphate</keyword>
<dbReference type="SMART" id="SM00345">
    <property type="entry name" value="HTH_GNTR"/>
    <property type="match status" value="1"/>
</dbReference>
<proteinExistence type="inferred from homology"/>
<dbReference type="InterPro" id="IPR015421">
    <property type="entry name" value="PyrdxlP-dep_Trfase_major"/>
</dbReference>
<dbReference type="PANTHER" id="PTHR46577">
    <property type="entry name" value="HTH-TYPE TRANSCRIPTIONAL REGULATORY PROTEIN GABR"/>
    <property type="match status" value="1"/>
</dbReference>
<dbReference type="GO" id="GO:0003700">
    <property type="term" value="F:DNA-binding transcription factor activity"/>
    <property type="evidence" value="ECO:0007669"/>
    <property type="project" value="InterPro"/>
</dbReference>
<dbReference type="EMBL" id="PNHP01000001">
    <property type="protein sequence ID" value="PMC82255.1"/>
    <property type="molecule type" value="Genomic_DNA"/>
</dbReference>
<dbReference type="Gene3D" id="3.40.640.10">
    <property type="entry name" value="Type I PLP-dependent aspartate aminotransferase-like (Major domain)"/>
    <property type="match status" value="1"/>
</dbReference>
<dbReference type="Proteomes" id="UP000235658">
    <property type="component" value="Unassembled WGS sequence"/>
</dbReference>
<dbReference type="InterPro" id="IPR015424">
    <property type="entry name" value="PyrdxlP-dep_Trfase"/>
</dbReference>
<evidence type="ECO:0000256" key="4">
    <source>
        <dbReference type="ARBA" id="ARBA00023125"/>
    </source>
</evidence>
<gene>
    <name evidence="7" type="ORF">CJ192_00555</name>
</gene>
<protein>
    <submittedName>
        <fullName evidence="7">PLP-dependent aminotransferase family protein</fullName>
    </submittedName>
</protein>
<dbReference type="Pfam" id="PF00392">
    <property type="entry name" value="GntR"/>
    <property type="match status" value="1"/>
</dbReference>
<feature type="domain" description="HTH gntR-type" evidence="6">
    <location>
        <begin position="10"/>
        <end position="78"/>
    </location>
</feature>
<organism evidence="7 8">
    <name type="scientific">Anaerococcus hydrogenalis</name>
    <dbReference type="NCBI Taxonomy" id="33029"/>
    <lineage>
        <taxon>Bacteria</taxon>
        <taxon>Bacillati</taxon>
        <taxon>Bacillota</taxon>
        <taxon>Tissierellia</taxon>
        <taxon>Tissierellales</taxon>
        <taxon>Peptoniphilaceae</taxon>
        <taxon>Anaerococcus</taxon>
    </lineage>
</organism>
<evidence type="ECO:0000256" key="1">
    <source>
        <dbReference type="ARBA" id="ARBA00005384"/>
    </source>
</evidence>
<name>A0A2N6UKC9_9FIRM</name>
<dbReference type="InterPro" id="IPR036390">
    <property type="entry name" value="WH_DNA-bd_sf"/>
</dbReference>
<keyword evidence="7" id="KW-0808">Transferase</keyword>
<dbReference type="GO" id="GO:0003677">
    <property type="term" value="F:DNA binding"/>
    <property type="evidence" value="ECO:0007669"/>
    <property type="project" value="UniProtKB-KW"/>
</dbReference>